<dbReference type="EMBL" id="PSQE01000005">
    <property type="protein sequence ID" value="RHN55834.1"/>
    <property type="molecule type" value="Genomic_DNA"/>
</dbReference>
<comment type="caution">
    <text evidence="2">The sequence shown here is derived from an EMBL/GenBank/DDBJ whole genome shotgun (WGS) entry which is preliminary data.</text>
</comment>
<sequence>MRQNDEWQFLFQNFILYGIFFDRNRGVLYRFLNLYSKQKVACICMYASSCLYFILTRAITYMLRFN</sequence>
<accession>A0A396HV34</accession>
<keyword evidence="1" id="KW-0812">Transmembrane</keyword>
<evidence type="ECO:0000313" key="2">
    <source>
        <dbReference type="EMBL" id="RHN55834.1"/>
    </source>
</evidence>
<proteinExistence type="predicted"/>
<keyword evidence="1" id="KW-0472">Membrane</keyword>
<protein>
    <recommendedName>
        <fullName evidence="3">Transmembrane protein</fullName>
    </recommendedName>
</protein>
<dbReference type="Gramene" id="rna31104">
    <property type="protein sequence ID" value="RHN55834.1"/>
    <property type="gene ID" value="gene31104"/>
</dbReference>
<keyword evidence="1" id="KW-1133">Transmembrane helix</keyword>
<gene>
    <name evidence="2" type="ORF">MtrunA17_Chr5g0422731</name>
</gene>
<dbReference type="Proteomes" id="UP000265566">
    <property type="component" value="Chromosome 5"/>
</dbReference>
<evidence type="ECO:0008006" key="3">
    <source>
        <dbReference type="Google" id="ProtNLM"/>
    </source>
</evidence>
<evidence type="ECO:0000256" key="1">
    <source>
        <dbReference type="SAM" id="Phobius"/>
    </source>
</evidence>
<organism evidence="2">
    <name type="scientific">Medicago truncatula</name>
    <name type="common">Barrel medic</name>
    <name type="synonym">Medicago tribuloides</name>
    <dbReference type="NCBI Taxonomy" id="3880"/>
    <lineage>
        <taxon>Eukaryota</taxon>
        <taxon>Viridiplantae</taxon>
        <taxon>Streptophyta</taxon>
        <taxon>Embryophyta</taxon>
        <taxon>Tracheophyta</taxon>
        <taxon>Spermatophyta</taxon>
        <taxon>Magnoliopsida</taxon>
        <taxon>eudicotyledons</taxon>
        <taxon>Gunneridae</taxon>
        <taxon>Pentapetalae</taxon>
        <taxon>rosids</taxon>
        <taxon>fabids</taxon>
        <taxon>Fabales</taxon>
        <taxon>Fabaceae</taxon>
        <taxon>Papilionoideae</taxon>
        <taxon>50 kb inversion clade</taxon>
        <taxon>NPAAA clade</taxon>
        <taxon>Hologalegina</taxon>
        <taxon>IRL clade</taxon>
        <taxon>Trifolieae</taxon>
        <taxon>Medicago</taxon>
    </lineage>
</organism>
<dbReference type="AlphaFoldDB" id="A0A396HV34"/>
<name>A0A396HV34_MEDTR</name>
<feature type="transmembrane region" description="Helical" evidence="1">
    <location>
        <begin position="40"/>
        <end position="63"/>
    </location>
</feature>
<reference evidence="2" key="1">
    <citation type="journal article" date="2018" name="Nat. Plants">
        <title>Whole-genome landscape of Medicago truncatula symbiotic genes.</title>
        <authorList>
            <person name="Pecrix Y."/>
            <person name="Gamas P."/>
            <person name="Carrere S."/>
        </authorList>
    </citation>
    <scope>NUCLEOTIDE SEQUENCE</scope>
    <source>
        <tissue evidence="2">Leaves</tissue>
    </source>
</reference>